<sequence length="100" mass="10445">MSPEIQTVAAILVMAAVTYLTRVGGFWLMILVPEGGFVRRWLHHLPGAVVIAILAPMALEGGWGAPVAIAAAVAMAMLRLSALIATFGAVALVAVLRQLI</sequence>
<dbReference type="Pfam" id="PF05437">
    <property type="entry name" value="AzlD"/>
    <property type="match status" value="1"/>
</dbReference>
<keyword evidence="1" id="KW-0812">Transmembrane</keyword>
<evidence type="ECO:0000313" key="2">
    <source>
        <dbReference type="EMBL" id="GHD42827.1"/>
    </source>
</evidence>
<name>A0A919CN32_9PROT</name>
<evidence type="ECO:0008006" key="4">
    <source>
        <dbReference type="Google" id="ProtNLM"/>
    </source>
</evidence>
<gene>
    <name evidence="2" type="ORF">GCM10017083_08260</name>
</gene>
<dbReference type="InterPro" id="IPR008407">
    <property type="entry name" value="Brnchd-chn_aa_trnsp_AzlD"/>
</dbReference>
<feature type="transmembrane region" description="Helical" evidence="1">
    <location>
        <begin position="65"/>
        <end position="96"/>
    </location>
</feature>
<dbReference type="EMBL" id="BMZS01000002">
    <property type="protein sequence ID" value="GHD42827.1"/>
    <property type="molecule type" value="Genomic_DNA"/>
</dbReference>
<keyword evidence="3" id="KW-1185">Reference proteome</keyword>
<reference evidence="2" key="2">
    <citation type="submission" date="2020-09" db="EMBL/GenBank/DDBJ databases">
        <authorList>
            <person name="Sun Q."/>
            <person name="Kim S."/>
        </authorList>
    </citation>
    <scope>NUCLEOTIDE SEQUENCE</scope>
    <source>
        <strain evidence="2">KCTC 42651</strain>
    </source>
</reference>
<evidence type="ECO:0000256" key="1">
    <source>
        <dbReference type="SAM" id="Phobius"/>
    </source>
</evidence>
<feature type="transmembrane region" description="Helical" evidence="1">
    <location>
        <begin position="6"/>
        <end position="29"/>
    </location>
</feature>
<dbReference type="RefSeq" id="WP_189987668.1">
    <property type="nucleotide sequence ID" value="NZ_BMZS01000002.1"/>
</dbReference>
<reference evidence="2" key="1">
    <citation type="journal article" date="2014" name="Int. J. Syst. Evol. Microbiol.">
        <title>Complete genome sequence of Corynebacterium casei LMG S-19264T (=DSM 44701T), isolated from a smear-ripened cheese.</title>
        <authorList>
            <consortium name="US DOE Joint Genome Institute (JGI-PGF)"/>
            <person name="Walter F."/>
            <person name="Albersmeier A."/>
            <person name="Kalinowski J."/>
            <person name="Ruckert C."/>
        </authorList>
    </citation>
    <scope>NUCLEOTIDE SEQUENCE</scope>
    <source>
        <strain evidence="2">KCTC 42651</strain>
    </source>
</reference>
<dbReference type="Proteomes" id="UP000630353">
    <property type="component" value="Unassembled WGS sequence"/>
</dbReference>
<evidence type="ECO:0000313" key="3">
    <source>
        <dbReference type="Proteomes" id="UP000630353"/>
    </source>
</evidence>
<keyword evidence="1" id="KW-0472">Membrane</keyword>
<organism evidence="2 3">
    <name type="scientific">Thalassobaculum fulvum</name>
    <dbReference type="NCBI Taxonomy" id="1633335"/>
    <lineage>
        <taxon>Bacteria</taxon>
        <taxon>Pseudomonadati</taxon>
        <taxon>Pseudomonadota</taxon>
        <taxon>Alphaproteobacteria</taxon>
        <taxon>Rhodospirillales</taxon>
        <taxon>Thalassobaculaceae</taxon>
        <taxon>Thalassobaculum</taxon>
    </lineage>
</organism>
<feature type="transmembrane region" description="Helical" evidence="1">
    <location>
        <begin position="41"/>
        <end position="59"/>
    </location>
</feature>
<accession>A0A919CN32</accession>
<dbReference type="AlphaFoldDB" id="A0A919CN32"/>
<keyword evidence="1" id="KW-1133">Transmembrane helix</keyword>
<proteinExistence type="predicted"/>
<comment type="caution">
    <text evidence="2">The sequence shown here is derived from an EMBL/GenBank/DDBJ whole genome shotgun (WGS) entry which is preliminary data.</text>
</comment>
<protein>
    <recommendedName>
        <fullName evidence="4">AzlD domain-containing protein</fullName>
    </recommendedName>
</protein>